<accession>A0AAN4Z5S7</accession>
<evidence type="ECO:0000256" key="1">
    <source>
        <dbReference type="SAM" id="MobiDB-lite"/>
    </source>
</evidence>
<comment type="caution">
    <text evidence="2">The sequence shown here is derived from an EMBL/GenBank/DDBJ whole genome shotgun (WGS) entry which is preliminary data.</text>
</comment>
<dbReference type="EMBL" id="BTRK01000002">
    <property type="protein sequence ID" value="GMR34838.1"/>
    <property type="molecule type" value="Genomic_DNA"/>
</dbReference>
<keyword evidence="3" id="KW-1185">Reference proteome</keyword>
<protein>
    <submittedName>
        <fullName evidence="2">Uncharacterized protein</fullName>
    </submittedName>
</protein>
<gene>
    <name evidence="2" type="ORF">PMAYCL1PPCAC_05033</name>
</gene>
<name>A0AAN4Z5S7_9BILA</name>
<feature type="region of interest" description="Disordered" evidence="1">
    <location>
        <begin position="37"/>
        <end position="90"/>
    </location>
</feature>
<organism evidence="2 3">
    <name type="scientific">Pristionchus mayeri</name>
    <dbReference type="NCBI Taxonomy" id="1317129"/>
    <lineage>
        <taxon>Eukaryota</taxon>
        <taxon>Metazoa</taxon>
        <taxon>Ecdysozoa</taxon>
        <taxon>Nematoda</taxon>
        <taxon>Chromadorea</taxon>
        <taxon>Rhabditida</taxon>
        <taxon>Rhabditina</taxon>
        <taxon>Diplogasteromorpha</taxon>
        <taxon>Diplogasteroidea</taxon>
        <taxon>Neodiplogasteridae</taxon>
        <taxon>Pristionchus</taxon>
    </lineage>
</organism>
<feature type="non-terminal residue" evidence="2">
    <location>
        <position position="90"/>
    </location>
</feature>
<reference evidence="3" key="1">
    <citation type="submission" date="2022-10" db="EMBL/GenBank/DDBJ databases">
        <title>Genome assembly of Pristionchus species.</title>
        <authorList>
            <person name="Yoshida K."/>
            <person name="Sommer R.J."/>
        </authorList>
    </citation>
    <scope>NUCLEOTIDE SEQUENCE [LARGE SCALE GENOMIC DNA]</scope>
    <source>
        <strain evidence="3">RS5460</strain>
    </source>
</reference>
<feature type="non-terminal residue" evidence="2">
    <location>
        <position position="1"/>
    </location>
</feature>
<proteinExistence type="predicted"/>
<evidence type="ECO:0000313" key="2">
    <source>
        <dbReference type="EMBL" id="GMR34838.1"/>
    </source>
</evidence>
<dbReference type="AlphaFoldDB" id="A0AAN4Z5S7"/>
<sequence length="90" mass="10153">AHGRPGFRPGKREYPPCPICDTLGTTTTTIRPVTRVATYPPAPRYPGHYRDSSTTTTKRPVTRFATYPPATPTKRYTYRYGDSSTTTTRR</sequence>
<evidence type="ECO:0000313" key="3">
    <source>
        <dbReference type="Proteomes" id="UP001328107"/>
    </source>
</evidence>
<dbReference type="Proteomes" id="UP001328107">
    <property type="component" value="Unassembled WGS sequence"/>
</dbReference>